<keyword evidence="7 9" id="KW-0030">Aminoacyl-tRNA synthetase</keyword>
<dbReference type="GO" id="GO:0006429">
    <property type="term" value="P:leucyl-tRNA aminoacylation"/>
    <property type="evidence" value="ECO:0007669"/>
    <property type="project" value="UniProtKB-UniRule"/>
</dbReference>
<dbReference type="FunFam" id="3.40.50.620:FF:000003">
    <property type="entry name" value="Leucine--tRNA ligase"/>
    <property type="match status" value="1"/>
</dbReference>
<dbReference type="GO" id="GO:0005829">
    <property type="term" value="C:cytosol"/>
    <property type="evidence" value="ECO:0007669"/>
    <property type="project" value="TreeGrafter"/>
</dbReference>
<comment type="caution">
    <text evidence="14">The sequence shown here is derived from an EMBL/GenBank/DDBJ whole genome shotgun (WGS) entry which is preliminary data.</text>
</comment>
<comment type="subcellular location">
    <subcellularLocation>
        <location evidence="9">Cytoplasm</location>
    </subcellularLocation>
</comment>
<comment type="catalytic activity">
    <reaction evidence="8 9">
        <text>tRNA(Leu) + L-leucine + ATP = L-leucyl-tRNA(Leu) + AMP + diphosphate</text>
        <dbReference type="Rhea" id="RHEA:11688"/>
        <dbReference type="Rhea" id="RHEA-COMP:9613"/>
        <dbReference type="Rhea" id="RHEA-COMP:9622"/>
        <dbReference type="ChEBI" id="CHEBI:30616"/>
        <dbReference type="ChEBI" id="CHEBI:33019"/>
        <dbReference type="ChEBI" id="CHEBI:57427"/>
        <dbReference type="ChEBI" id="CHEBI:78442"/>
        <dbReference type="ChEBI" id="CHEBI:78494"/>
        <dbReference type="ChEBI" id="CHEBI:456215"/>
        <dbReference type="EC" id="6.1.1.4"/>
    </reaction>
</comment>
<evidence type="ECO:0000313" key="15">
    <source>
        <dbReference type="Proteomes" id="UP000230882"/>
    </source>
</evidence>
<dbReference type="SUPFAM" id="SSF50677">
    <property type="entry name" value="ValRS/IleRS/LeuRS editing domain"/>
    <property type="match status" value="1"/>
</dbReference>
<dbReference type="Gene3D" id="3.40.50.620">
    <property type="entry name" value="HUPs"/>
    <property type="match status" value="2"/>
</dbReference>
<gene>
    <name evidence="9" type="primary">leuS</name>
    <name evidence="14" type="ORF">COU02_00515</name>
</gene>
<evidence type="ECO:0000256" key="7">
    <source>
        <dbReference type="ARBA" id="ARBA00023146"/>
    </source>
</evidence>
<evidence type="ECO:0000256" key="10">
    <source>
        <dbReference type="RuleBase" id="RU363035"/>
    </source>
</evidence>
<dbReference type="GO" id="GO:0004823">
    <property type="term" value="F:leucine-tRNA ligase activity"/>
    <property type="evidence" value="ECO:0007669"/>
    <property type="project" value="UniProtKB-UniRule"/>
</dbReference>
<dbReference type="Pfam" id="PF08264">
    <property type="entry name" value="Anticodon_1"/>
    <property type="match status" value="1"/>
</dbReference>
<evidence type="ECO:0000256" key="9">
    <source>
        <dbReference type="HAMAP-Rule" id="MF_00049"/>
    </source>
</evidence>
<dbReference type="PANTHER" id="PTHR43740">
    <property type="entry name" value="LEUCYL-TRNA SYNTHETASE"/>
    <property type="match status" value="1"/>
</dbReference>
<dbReference type="InterPro" id="IPR009008">
    <property type="entry name" value="Val/Leu/Ile-tRNA-synth_edit"/>
</dbReference>
<evidence type="ECO:0000256" key="5">
    <source>
        <dbReference type="ARBA" id="ARBA00022840"/>
    </source>
</evidence>
<dbReference type="PANTHER" id="PTHR43740:SF2">
    <property type="entry name" value="LEUCINE--TRNA LIGASE, MITOCHONDRIAL"/>
    <property type="match status" value="1"/>
</dbReference>
<evidence type="ECO:0000256" key="4">
    <source>
        <dbReference type="ARBA" id="ARBA00022741"/>
    </source>
</evidence>
<keyword evidence="3 9" id="KW-0436">Ligase</keyword>
<sequence>MYNPQKIEKKWQRVWEKQGLHQAKDPAPSRKRRGPKKYILVEFPYPSGEGLHVGHCRPYVALDIVARKARMEKFNVLFPMGWDAFGLPTENYAIRTGIHPITVTKKNTVFFKRQQKSLGLSFDWDREINTTDPAYYKWTQWIFLQFFKRGLAYKKKIPINWCPSCKIGLANEEVVDGCCERCGAKVTKKEKEQWILKITKYAERLIQDLDKVDYPERVKTLEKDWIGRSCGVEIKFPLATSARNGRETENAKPRENFINVFTTRIDTIFGATFLILAPENPIINNLKSQISNVKAVEKYIGRTRGKLERERITEAKEKTGIKLDGIMAINPATGKEIPIFVADYVLMHYGTGAIMGVPAHDQRDLDFAQGHNLPVIEVIKPYSKKEKLPKRTPLVVSDGRFKTAYEGEGVLINSSRFNGMESEIAKERIADFLTKKGIAQKAVHYKLRDWIFSRQHYWGEPIPLVFCENCAAKTKTGWIAVPEKDLPVKLPRVKKYKPSGTGESPLAEIKYWVNTKCPKCGGPAKRETDTMPNWAGSNWYYLRYCDPKNDKKLASPKLLQYWMPVDWYNGGMEHTTLHLLYSRFVYKFLWDIGAVPKSLGPEPYKKRTSHGMILGEGWVKMSKSKGNIVNPDDVIKKYGADTLRIYEMFMGPFEEAIAWDSKGVKGARRFLDKVWKLKDKANKESRIKNQELKKLVHKTIKKVSEDIDNLKLNTAISSLMILANELEKQEGIPSKYYSLFLVLLSPFAPHLSEEIWHQLGHKRSIFLERWPQYDPRLIKEKTFTLVIQVNGKVRDKIKVETSISGESAKEFALSQPKIKNWIGRNKIKKTIFVSGKLINFVI</sequence>
<dbReference type="PRINTS" id="PR00985">
    <property type="entry name" value="TRNASYNTHLEU"/>
</dbReference>
<evidence type="ECO:0000256" key="6">
    <source>
        <dbReference type="ARBA" id="ARBA00022917"/>
    </source>
</evidence>
<feature type="domain" description="Aminoacyl-tRNA synthetase class Ia" evidence="11">
    <location>
        <begin position="447"/>
        <end position="658"/>
    </location>
</feature>
<dbReference type="InterPro" id="IPR002300">
    <property type="entry name" value="aa-tRNA-synth_Ia"/>
</dbReference>
<evidence type="ECO:0000259" key="11">
    <source>
        <dbReference type="Pfam" id="PF00133"/>
    </source>
</evidence>
<dbReference type="Proteomes" id="UP000230882">
    <property type="component" value="Unassembled WGS sequence"/>
</dbReference>
<dbReference type="InterPro" id="IPR001412">
    <property type="entry name" value="aa-tRNA-synth_I_CS"/>
</dbReference>
<dbReference type="FunFam" id="3.40.50.620:FF:000056">
    <property type="entry name" value="Leucine--tRNA ligase"/>
    <property type="match status" value="1"/>
</dbReference>
<keyword evidence="5 9" id="KW-0067">ATP-binding</keyword>
<dbReference type="EC" id="6.1.1.4" evidence="9"/>
<dbReference type="CDD" id="cd07958">
    <property type="entry name" value="Anticodon_Ia_Leu_BEm"/>
    <property type="match status" value="1"/>
</dbReference>
<comment type="similarity">
    <text evidence="1 9 10">Belongs to the class-I aminoacyl-tRNA synthetase family.</text>
</comment>
<feature type="short sequence motif" description="'KMSKS' region" evidence="9">
    <location>
        <begin position="620"/>
        <end position="624"/>
    </location>
</feature>
<dbReference type="NCBIfam" id="TIGR00396">
    <property type="entry name" value="leuS_bact"/>
    <property type="match status" value="1"/>
</dbReference>
<feature type="domain" description="Aminoacyl-tRNA synthetase class Ia" evidence="11">
    <location>
        <begin position="11"/>
        <end position="220"/>
    </location>
</feature>
<dbReference type="InterPro" id="IPR025709">
    <property type="entry name" value="Leu_tRNA-synth_edit"/>
</dbReference>
<evidence type="ECO:0000256" key="1">
    <source>
        <dbReference type="ARBA" id="ARBA00005594"/>
    </source>
</evidence>
<feature type="domain" description="Leucyl-tRNA synthetase editing" evidence="13">
    <location>
        <begin position="223"/>
        <end position="433"/>
    </location>
</feature>
<dbReference type="FunFam" id="1.10.730.10:FF:000011">
    <property type="entry name" value="Leucine--tRNA ligase chloroplastic/mitochondrial"/>
    <property type="match status" value="1"/>
</dbReference>
<evidence type="ECO:0000256" key="8">
    <source>
        <dbReference type="ARBA" id="ARBA00047469"/>
    </source>
</evidence>
<comment type="caution">
    <text evidence="9">Lacks conserved residue(s) required for the propagation of feature annotation.</text>
</comment>
<keyword evidence="2 9" id="KW-0963">Cytoplasm</keyword>
<name>A0A2H0UWX2_9BACT</name>
<accession>A0A2H0UWX2</accession>
<evidence type="ECO:0000313" key="14">
    <source>
        <dbReference type="EMBL" id="PIR91364.1"/>
    </source>
</evidence>
<proteinExistence type="inferred from homology"/>
<dbReference type="InterPro" id="IPR013155">
    <property type="entry name" value="M/V/L/I-tRNA-synth_anticd-bd"/>
</dbReference>
<evidence type="ECO:0000259" key="13">
    <source>
        <dbReference type="Pfam" id="PF13603"/>
    </source>
</evidence>
<dbReference type="SUPFAM" id="SSF47323">
    <property type="entry name" value="Anticodon-binding domain of a subclass of class I aminoacyl-tRNA synthetases"/>
    <property type="match status" value="1"/>
</dbReference>
<keyword evidence="6 9" id="KW-0648">Protein biosynthesis</keyword>
<feature type="binding site" evidence="9">
    <location>
        <position position="623"/>
    </location>
    <ligand>
        <name>ATP</name>
        <dbReference type="ChEBI" id="CHEBI:30616"/>
    </ligand>
</feature>
<dbReference type="GO" id="GO:0005524">
    <property type="term" value="F:ATP binding"/>
    <property type="evidence" value="ECO:0007669"/>
    <property type="project" value="UniProtKB-UniRule"/>
</dbReference>
<evidence type="ECO:0000256" key="3">
    <source>
        <dbReference type="ARBA" id="ARBA00022598"/>
    </source>
</evidence>
<dbReference type="InterPro" id="IPR009080">
    <property type="entry name" value="tRNAsynth_Ia_anticodon-bd"/>
</dbReference>
<dbReference type="InterPro" id="IPR002302">
    <property type="entry name" value="Leu-tRNA-ligase"/>
</dbReference>
<dbReference type="SUPFAM" id="SSF52374">
    <property type="entry name" value="Nucleotidylyl transferase"/>
    <property type="match status" value="1"/>
</dbReference>
<evidence type="ECO:0000259" key="12">
    <source>
        <dbReference type="Pfam" id="PF08264"/>
    </source>
</evidence>
<dbReference type="AlphaFoldDB" id="A0A2H0UWX2"/>
<dbReference type="InterPro" id="IPR014729">
    <property type="entry name" value="Rossmann-like_a/b/a_fold"/>
</dbReference>
<dbReference type="Pfam" id="PF13603">
    <property type="entry name" value="tRNA-synt_1_2"/>
    <property type="match status" value="1"/>
</dbReference>
<reference evidence="15" key="1">
    <citation type="submission" date="2017-09" db="EMBL/GenBank/DDBJ databases">
        <title>Depth-based differentiation of microbial function through sediment-hosted aquifers and enrichment of novel symbionts in the deep terrestrial subsurface.</title>
        <authorList>
            <person name="Probst A.J."/>
            <person name="Ladd B."/>
            <person name="Jarett J.K."/>
            <person name="Geller-Mcgrath D.E."/>
            <person name="Sieber C.M.K."/>
            <person name="Emerson J.B."/>
            <person name="Anantharaman K."/>
            <person name="Thomas B.C."/>
            <person name="Malmstrom R."/>
            <person name="Stieglmeier M."/>
            <person name="Klingl A."/>
            <person name="Woyke T."/>
            <person name="Ryan C.M."/>
            <person name="Banfield J.F."/>
        </authorList>
    </citation>
    <scope>NUCLEOTIDE SEQUENCE [LARGE SCALE GENOMIC DNA]</scope>
</reference>
<dbReference type="GO" id="GO:0002161">
    <property type="term" value="F:aminoacyl-tRNA deacylase activity"/>
    <property type="evidence" value="ECO:0007669"/>
    <property type="project" value="InterPro"/>
</dbReference>
<dbReference type="PROSITE" id="PS00178">
    <property type="entry name" value="AA_TRNA_LIGASE_I"/>
    <property type="match status" value="1"/>
</dbReference>
<dbReference type="Pfam" id="PF00133">
    <property type="entry name" value="tRNA-synt_1"/>
    <property type="match status" value="2"/>
</dbReference>
<dbReference type="Gene3D" id="3.10.20.590">
    <property type="match status" value="1"/>
</dbReference>
<dbReference type="Gene3D" id="1.10.730.10">
    <property type="entry name" value="Isoleucyl-tRNA Synthetase, Domain 1"/>
    <property type="match status" value="1"/>
</dbReference>
<dbReference type="HAMAP" id="MF_00049_B">
    <property type="entry name" value="Leu_tRNA_synth_B"/>
    <property type="match status" value="1"/>
</dbReference>
<protein>
    <recommendedName>
        <fullName evidence="9">Leucine--tRNA ligase</fullName>
        <ecNumber evidence="9">6.1.1.4</ecNumber>
    </recommendedName>
    <alternativeName>
        <fullName evidence="9">Leucyl-tRNA synthetase</fullName>
        <shortName evidence="9">LeuRS</shortName>
    </alternativeName>
</protein>
<feature type="domain" description="Methionyl/Valyl/Leucyl/Isoleucyl-tRNA synthetase anticodon-binding" evidence="12">
    <location>
        <begin position="692"/>
        <end position="803"/>
    </location>
</feature>
<evidence type="ECO:0000256" key="2">
    <source>
        <dbReference type="ARBA" id="ARBA00022490"/>
    </source>
</evidence>
<organism evidence="14 15">
    <name type="scientific">bacterium (Candidatus Gribaldobacteria) CG10_big_fil_rev_8_21_14_0_10_37_46</name>
    <dbReference type="NCBI Taxonomy" id="2014276"/>
    <lineage>
        <taxon>Bacteria</taxon>
        <taxon>Candidatus Gribaldobacteria</taxon>
    </lineage>
</organism>
<keyword evidence="4 9" id="KW-0547">Nucleotide-binding</keyword>
<dbReference type="EMBL" id="PFAU01000013">
    <property type="protein sequence ID" value="PIR91364.1"/>
    <property type="molecule type" value="Genomic_DNA"/>
</dbReference>